<keyword evidence="5 8" id="KW-1133">Transmembrane helix</keyword>
<keyword evidence="4 8" id="KW-0812">Transmembrane</keyword>
<evidence type="ECO:0000256" key="3">
    <source>
        <dbReference type="ARBA" id="ARBA00022475"/>
    </source>
</evidence>
<evidence type="ECO:0000256" key="2">
    <source>
        <dbReference type="ARBA" id="ARBA00022448"/>
    </source>
</evidence>
<dbReference type="EMBL" id="JBHTLP010000008">
    <property type="protein sequence ID" value="MFD1141627.1"/>
    <property type="molecule type" value="Genomic_DNA"/>
</dbReference>
<feature type="transmembrane region" description="Helical" evidence="8">
    <location>
        <begin position="134"/>
        <end position="154"/>
    </location>
</feature>
<feature type="transmembrane region" description="Helical" evidence="8">
    <location>
        <begin position="174"/>
        <end position="198"/>
    </location>
</feature>
<dbReference type="Proteomes" id="UP001597116">
    <property type="component" value="Unassembled WGS sequence"/>
</dbReference>
<evidence type="ECO:0000256" key="8">
    <source>
        <dbReference type="SAM" id="Phobius"/>
    </source>
</evidence>
<comment type="subcellular location">
    <subcellularLocation>
        <location evidence="1">Cell membrane</location>
        <topology evidence="1">Multi-pass membrane protein</topology>
    </subcellularLocation>
</comment>
<keyword evidence="2" id="KW-0813">Transport</keyword>
<gene>
    <name evidence="9" type="ORF">ACFQ4C_10930</name>
</gene>
<evidence type="ECO:0000313" key="10">
    <source>
        <dbReference type="Proteomes" id="UP001597116"/>
    </source>
</evidence>
<keyword evidence="10" id="KW-1185">Reference proteome</keyword>
<keyword evidence="6 8" id="KW-0472">Membrane</keyword>
<keyword evidence="3" id="KW-1003">Cell membrane</keyword>
<dbReference type="RefSeq" id="WP_265992076.1">
    <property type="nucleotide sequence ID" value="NZ_CP110973.1"/>
</dbReference>
<sequence>MPLVLTFLGILALVFLIAFVKIDTFIAFVLVSLGIGLAAGMDVVAIGKSIQTGIGGTLGELVLIVGFGAMLGRLVAESGAAMRITNVLIKVFGVKNLRWGLALAGFIIGIPLFYNAGFIIVFPLIITIAASSGLPMMTVAIPMLSALSVAHGYLPPHPSPAAIAGQLGANIGRTLIYGIIVSIPAIVIAGPIFGRTLTKYRPQIDRDLFKIRQIPDHELPGAGISFFVALLPVLLLTLTGPLKTVFPEGSFADKLITLLAEPYIGMLLSVLVAVYALGIQRGLTMKAVMKDLEEAIKAASPVLLVIAGAGALKQIFIDSGTSKYIGFLLQDVSISPLLLGWGIAAVIRVCVGSATVAGLTTVGIILPLIENQTNVKPELMVLAIGSGSLMMSHLNDGGFWLFKEYFNLSIRETLQTWTVMETIVSIIGLFGVLALNLVV</sequence>
<comment type="caution">
    <text evidence="9">The sequence shown here is derived from an EMBL/GenBank/DDBJ whole genome shotgun (WGS) entry which is preliminary data.</text>
</comment>
<evidence type="ECO:0000256" key="1">
    <source>
        <dbReference type="ARBA" id="ARBA00004651"/>
    </source>
</evidence>
<dbReference type="Pfam" id="PF02447">
    <property type="entry name" value="GntP_permease"/>
    <property type="match status" value="1"/>
</dbReference>
<feature type="transmembrane region" description="Helical" evidence="8">
    <location>
        <begin position="381"/>
        <end position="402"/>
    </location>
</feature>
<feature type="transmembrane region" description="Helical" evidence="8">
    <location>
        <begin position="298"/>
        <end position="317"/>
    </location>
</feature>
<feature type="transmembrane region" description="Helical" evidence="8">
    <location>
        <begin position="414"/>
        <end position="438"/>
    </location>
</feature>
<evidence type="ECO:0000256" key="4">
    <source>
        <dbReference type="ARBA" id="ARBA00022692"/>
    </source>
</evidence>
<accession>A0ABW3Q712</accession>
<dbReference type="PANTHER" id="PTHR30354">
    <property type="entry name" value="GNT FAMILY GLUCONATE TRANSPORTER"/>
    <property type="match status" value="1"/>
</dbReference>
<dbReference type="NCBIfam" id="TIGR00791">
    <property type="entry name" value="gntP"/>
    <property type="match status" value="1"/>
</dbReference>
<protein>
    <submittedName>
        <fullName evidence="9">Gluconate:H+ symporter</fullName>
    </submittedName>
</protein>
<name>A0ABW3Q712_9BACT</name>
<dbReference type="PIRSF" id="PIRSF002746">
    <property type="entry name" value="Gluconate_transporter"/>
    <property type="match status" value="1"/>
</dbReference>
<reference evidence="10" key="1">
    <citation type="journal article" date="2019" name="Int. J. Syst. Evol. Microbiol.">
        <title>The Global Catalogue of Microorganisms (GCM) 10K type strain sequencing project: providing services to taxonomists for standard genome sequencing and annotation.</title>
        <authorList>
            <consortium name="The Broad Institute Genomics Platform"/>
            <consortium name="The Broad Institute Genome Sequencing Center for Infectious Disease"/>
            <person name="Wu L."/>
            <person name="Ma J."/>
        </authorList>
    </citation>
    <scope>NUCLEOTIDE SEQUENCE [LARGE SCALE GENOMIC DNA]</scope>
    <source>
        <strain evidence="10">CCUG 55608</strain>
    </source>
</reference>
<proteinExistence type="inferred from homology"/>
<feature type="transmembrane region" description="Helical" evidence="8">
    <location>
        <begin position="28"/>
        <end position="46"/>
    </location>
</feature>
<feature type="transmembrane region" description="Helical" evidence="8">
    <location>
        <begin position="337"/>
        <end position="369"/>
    </location>
</feature>
<feature type="transmembrane region" description="Helical" evidence="8">
    <location>
        <begin position="58"/>
        <end position="76"/>
    </location>
</feature>
<organism evidence="9 10">
    <name type="scientific">Larkinella insperata</name>
    <dbReference type="NCBI Taxonomy" id="332158"/>
    <lineage>
        <taxon>Bacteria</taxon>
        <taxon>Pseudomonadati</taxon>
        <taxon>Bacteroidota</taxon>
        <taxon>Cytophagia</taxon>
        <taxon>Cytophagales</taxon>
        <taxon>Spirosomataceae</taxon>
        <taxon>Larkinella</taxon>
    </lineage>
</organism>
<feature type="transmembrane region" description="Helical" evidence="8">
    <location>
        <begin position="258"/>
        <end position="277"/>
    </location>
</feature>
<dbReference type="InterPro" id="IPR003474">
    <property type="entry name" value="Glcn_transporter"/>
</dbReference>
<feature type="transmembrane region" description="Helical" evidence="8">
    <location>
        <begin position="96"/>
        <end position="122"/>
    </location>
</feature>
<feature type="transmembrane region" description="Helical" evidence="8">
    <location>
        <begin position="219"/>
        <end position="238"/>
    </location>
</feature>
<evidence type="ECO:0000256" key="5">
    <source>
        <dbReference type="ARBA" id="ARBA00022989"/>
    </source>
</evidence>
<evidence type="ECO:0000256" key="6">
    <source>
        <dbReference type="ARBA" id="ARBA00023136"/>
    </source>
</evidence>
<evidence type="ECO:0000256" key="7">
    <source>
        <dbReference type="ARBA" id="ARBA00049663"/>
    </source>
</evidence>
<dbReference type="PANTHER" id="PTHR30354:SF22">
    <property type="entry name" value="HIGH-AFFINITY GLUCONATE TRANSPORTER"/>
    <property type="match status" value="1"/>
</dbReference>
<comment type="similarity">
    <text evidence="7">Belongs to the GntP permease family.</text>
</comment>
<evidence type="ECO:0000313" key="9">
    <source>
        <dbReference type="EMBL" id="MFD1141627.1"/>
    </source>
</evidence>